<dbReference type="InterPro" id="IPR015854">
    <property type="entry name" value="ABC_transpr_LolD-like"/>
</dbReference>
<dbReference type="PROSITE" id="PS50893">
    <property type="entry name" value="ABC_TRANSPORTER_2"/>
    <property type="match status" value="1"/>
</dbReference>
<dbReference type="PANTHER" id="PTHR24220">
    <property type="entry name" value="IMPORT ATP-BINDING PROTEIN"/>
    <property type="match status" value="1"/>
</dbReference>
<dbReference type="PROSITE" id="PS00211">
    <property type="entry name" value="ABC_TRANSPORTER_1"/>
    <property type="match status" value="1"/>
</dbReference>
<dbReference type="STRING" id="1600.LBAT_1441"/>
<evidence type="ECO:0000313" key="6">
    <source>
        <dbReference type="Proteomes" id="UP000035709"/>
    </source>
</evidence>
<sequence length="240" mass="26188">MKKKVISVDNITKEVALSTNKTIKILNNVSLAAYANEFLSIVGPSGSGKSTLLKSMSGLMQPTAGKVTINATDPYRLRPSQTAKMRRHEIGFIFQSYNLVPALPVFENIVLPLRLSGQKIDRQAVVQLMDKMNFAADLNSFVANLSGGEKQKVAIARVLLTKAKIIFADEPTGAVDSASKEIIFNLLRSLVDQGACVIMVTHDIELATKTDRTLTLKDGKIEQIFTKPKVEDLLASIEKG</sequence>
<dbReference type="InterPro" id="IPR027417">
    <property type="entry name" value="P-loop_NTPase"/>
</dbReference>
<dbReference type="AlphaFoldDB" id="A0A0D6A5W1"/>
<dbReference type="GO" id="GO:0022857">
    <property type="term" value="F:transmembrane transporter activity"/>
    <property type="evidence" value="ECO:0007669"/>
    <property type="project" value="TreeGrafter"/>
</dbReference>
<keyword evidence="3 5" id="KW-0067">ATP-binding</keyword>
<dbReference type="RefSeq" id="WP_060459769.1">
    <property type="nucleotide sequence ID" value="NZ_AP014808.1"/>
</dbReference>
<dbReference type="GO" id="GO:0005524">
    <property type="term" value="F:ATP binding"/>
    <property type="evidence" value="ECO:0007669"/>
    <property type="project" value="UniProtKB-KW"/>
</dbReference>
<protein>
    <submittedName>
        <fullName evidence="5">ABC transporter ATP-binding component</fullName>
    </submittedName>
</protein>
<keyword evidence="1" id="KW-0813">Transport</keyword>
<organism evidence="5 6">
    <name type="scientific">Lactobacillus acetotolerans</name>
    <dbReference type="NCBI Taxonomy" id="1600"/>
    <lineage>
        <taxon>Bacteria</taxon>
        <taxon>Bacillati</taxon>
        <taxon>Bacillota</taxon>
        <taxon>Bacilli</taxon>
        <taxon>Lactobacillales</taxon>
        <taxon>Lactobacillaceae</taxon>
        <taxon>Lactobacillus</taxon>
    </lineage>
</organism>
<keyword evidence="6" id="KW-1185">Reference proteome</keyword>
<dbReference type="SUPFAM" id="SSF52540">
    <property type="entry name" value="P-loop containing nucleoside triphosphate hydrolases"/>
    <property type="match status" value="1"/>
</dbReference>
<dbReference type="Gene3D" id="3.40.50.300">
    <property type="entry name" value="P-loop containing nucleotide triphosphate hydrolases"/>
    <property type="match status" value="1"/>
</dbReference>
<reference evidence="5 6" key="1">
    <citation type="submission" date="2015-03" db="EMBL/GenBank/DDBJ databases">
        <title>Complete genome sequence of Lactobacillus acetotolerans NBRC 13120.</title>
        <authorList>
            <person name="Toh H."/>
            <person name="Morita H."/>
            <person name="Fujita N."/>
        </authorList>
    </citation>
    <scope>NUCLEOTIDE SEQUENCE [LARGE SCALE GENOMIC DNA]</scope>
    <source>
        <strain evidence="5 6">NBRC 13120</strain>
    </source>
</reference>
<dbReference type="Proteomes" id="UP000035709">
    <property type="component" value="Chromosome"/>
</dbReference>
<dbReference type="OrthoDB" id="9802264at2"/>
<name>A0A0D6A5W1_9LACO</name>
<dbReference type="CDD" id="cd03255">
    <property type="entry name" value="ABC_MJ0796_LolCDE_FtsE"/>
    <property type="match status" value="1"/>
</dbReference>
<evidence type="ECO:0000259" key="4">
    <source>
        <dbReference type="PROSITE" id="PS50893"/>
    </source>
</evidence>
<dbReference type="InterPro" id="IPR017911">
    <property type="entry name" value="MacB-like_ATP-bd"/>
</dbReference>
<dbReference type="InterPro" id="IPR017871">
    <property type="entry name" value="ABC_transporter-like_CS"/>
</dbReference>
<evidence type="ECO:0000313" key="5">
    <source>
        <dbReference type="EMBL" id="BAQ57830.1"/>
    </source>
</evidence>
<evidence type="ECO:0000256" key="3">
    <source>
        <dbReference type="ARBA" id="ARBA00022840"/>
    </source>
</evidence>
<dbReference type="PATRIC" id="fig|1600.4.peg.1472"/>
<keyword evidence="2" id="KW-0547">Nucleotide-binding</keyword>
<dbReference type="GO" id="GO:0016887">
    <property type="term" value="F:ATP hydrolysis activity"/>
    <property type="evidence" value="ECO:0007669"/>
    <property type="project" value="InterPro"/>
</dbReference>
<dbReference type="Pfam" id="PF00005">
    <property type="entry name" value="ABC_tran"/>
    <property type="match status" value="1"/>
</dbReference>
<evidence type="ECO:0000256" key="2">
    <source>
        <dbReference type="ARBA" id="ARBA00022741"/>
    </source>
</evidence>
<dbReference type="EMBL" id="AP014808">
    <property type="protein sequence ID" value="BAQ57830.1"/>
    <property type="molecule type" value="Genomic_DNA"/>
</dbReference>
<dbReference type="SMART" id="SM00382">
    <property type="entry name" value="AAA"/>
    <property type="match status" value="1"/>
</dbReference>
<accession>A0A0D6A5W1</accession>
<evidence type="ECO:0000256" key="1">
    <source>
        <dbReference type="ARBA" id="ARBA00022448"/>
    </source>
</evidence>
<dbReference type="InterPro" id="IPR003593">
    <property type="entry name" value="AAA+_ATPase"/>
</dbReference>
<feature type="domain" description="ABC transporter" evidence="4">
    <location>
        <begin position="6"/>
        <end position="237"/>
    </location>
</feature>
<dbReference type="KEGG" id="lae:LBAT_1441"/>
<dbReference type="PANTHER" id="PTHR24220:SF692">
    <property type="entry name" value="ABC TRANSPORTER DOMAIN-CONTAINING PROTEIN"/>
    <property type="match status" value="1"/>
</dbReference>
<proteinExistence type="predicted"/>
<gene>
    <name evidence="5" type="ORF">LBAT_1441</name>
</gene>
<dbReference type="InterPro" id="IPR003439">
    <property type="entry name" value="ABC_transporter-like_ATP-bd"/>
</dbReference>
<dbReference type="GO" id="GO:0005886">
    <property type="term" value="C:plasma membrane"/>
    <property type="evidence" value="ECO:0007669"/>
    <property type="project" value="TreeGrafter"/>
</dbReference>